<dbReference type="Proteomes" id="UP001241377">
    <property type="component" value="Unassembled WGS sequence"/>
</dbReference>
<organism evidence="1 2">
    <name type="scientific">Naganishia cerealis</name>
    <dbReference type="NCBI Taxonomy" id="610337"/>
    <lineage>
        <taxon>Eukaryota</taxon>
        <taxon>Fungi</taxon>
        <taxon>Dikarya</taxon>
        <taxon>Basidiomycota</taxon>
        <taxon>Agaricomycotina</taxon>
        <taxon>Tremellomycetes</taxon>
        <taxon>Filobasidiales</taxon>
        <taxon>Filobasidiaceae</taxon>
        <taxon>Naganishia</taxon>
    </lineage>
</organism>
<protein>
    <submittedName>
        <fullName evidence="1">Uncharacterized protein</fullName>
    </submittedName>
</protein>
<gene>
    <name evidence="1" type="ORF">QFC19_006511</name>
</gene>
<reference evidence="1" key="1">
    <citation type="submission" date="2023-04" db="EMBL/GenBank/DDBJ databases">
        <title>Draft Genome sequencing of Naganishia species isolated from polar environments using Oxford Nanopore Technology.</title>
        <authorList>
            <person name="Leo P."/>
            <person name="Venkateswaran K."/>
        </authorList>
    </citation>
    <scope>NUCLEOTIDE SEQUENCE</scope>
    <source>
        <strain evidence="1">MNA-CCFEE 5261</strain>
    </source>
</reference>
<dbReference type="EMBL" id="JASBWR010000080">
    <property type="protein sequence ID" value="KAJ9097961.1"/>
    <property type="molecule type" value="Genomic_DNA"/>
</dbReference>
<sequence length="372" mass="42712">MSDEKIIEDVSEVEDSGLIEAYIRFNDDEEKDYCFQIKVSSVFSDLNKIFNSLPISLRPSIFFNSRPVGYKVLTSPGYLTEDGALLFSYEVSKKEFQKSVSLNDKISDKVWPGQLILPVWEFNYFGFYSFVLFLLTWLYTDLPDFISPTPGICLTNQISRVVGNLLIRFDQHKIAELFLADLETEVGITAQILFFIVHVVKCLGILTALYIGMFNPIRVFKFGDTPPKDVSKEQLIDMGWTGARRATPEEYKDFYREYKIKQHGGMIPAHEAGLFKKLEHLGVFLGRGEGFDTPLDDKSTLKDLLDEDNQKFTLNYQYLAKLGQFFESYTAENDSNMVEAIKQFRRYGILHSDEVISKIVSIRKGRGDSRIE</sequence>
<comment type="caution">
    <text evidence="1">The sequence shown here is derived from an EMBL/GenBank/DDBJ whole genome shotgun (WGS) entry which is preliminary data.</text>
</comment>
<proteinExistence type="predicted"/>
<accession>A0ACC2VH70</accession>
<keyword evidence="2" id="KW-1185">Reference proteome</keyword>
<evidence type="ECO:0000313" key="1">
    <source>
        <dbReference type="EMBL" id="KAJ9097961.1"/>
    </source>
</evidence>
<evidence type="ECO:0000313" key="2">
    <source>
        <dbReference type="Proteomes" id="UP001241377"/>
    </source>
</evidence>
<name>A0ACC2VH70_9TREE</name>